<dbReference type="GO" id="GO:0048039">
    <property type="term" value="F:ubiquinone binding"/>
    <property type="evidence" value="ECO:0007669"/>
    <property type="project" value="TreeGrafter"/>
</dbReference>
<dbReference type="GO" id="GO:0008137">
    <property type="term" value="F:NADH dehydrogenase (ubiquinone) activity"/>
    <property type="evidence" value="ECO:0007669"/>
    <property type="project" value="InterPro"/>
</dbReference>
<dbReference type="GO" id="GO:0003954">
    <property type="term" value="F:NADH dehydrogenase activity"/>
    <property type="evidence" value="ECO:0007669"/>
    <property type="project" value="TreeGrafter"/>
</dbReference>
<dbReference type="InterPro" id="IPR001750">
    <property type="entry name" value="ND/Mrp_TM"/>
</dbReference>
<dbReference type="PANTHER" id="PTHR43507:SF1">
    <property type="entry name" value="NADH-UBIQUINONE OXIDOREDUCTASE CHAIN 4"/>
    <property type="match status" value="1"/>
</dbReference>
<sequence length="520" mass="56182">MSSLPLLSLAIWLPILFGVAILRIGSDRNPMPARWLALAGSIACFVVTIPLVTGFETHSAAMQFVERVDWLPAFDISYHLGVDGISMWLTVLTAFTTLIVTIASWNVITVRVAQYLASFMFLSGLMIGTFASLDGMLFFVFFEATLIPMYLLIGSWGGTGRVLAAVKFFFFSLVGSLTMLVAMLYLYQQSHTFDLAKWQALPLGFTAQVLVFIAFFAAFAVKVPMWPIHTWLPQVHLEAPTGASVVLGMLKLGAYGFLRFALPVTPDAAHFFSPVIIVLSLIGVIYASLVALAQTDMSKLLAYSAIAHMGLVTLGLFLFNDIGMNGAIVQMISYGFVSGAMFLSVGILWERTHTRSMDAYGGVANVMPRFAVFAMLFSMANVGLPGTSGFVGEFMVLMGAIKFNFWIGALASTTLVLSASYTLWMYKRTIYGPVGNASVAGLGDLGKREFGMLAALAVLVLAIGVYPKPLTDTIDASAANLLKLADESKQPHTDYVPGPGTGLRAAIHSPTPFLVGARRF</sequence>
<keyword evidence="5 7" id="KW-0472">Membrane</keyword>
<feature type="transmembrane region" description="Helical" evidence="7">
    <location>
        <begin position="36"/>
        <end position="55"/>
    </location>
</feature>
<dbReference type="PRINTS" id="PR01437">
    <property type="entry name" value="NUOXDRDTASE4"/>
</dbReference>
<dbReference type="EC" id="1.6.5.11" evidence="9"/>
<dbReference type="GO" id="GO:0015990">
    <property type="term" value="P:electron transport coupled proton transport"/>
    <property type="evidence" value="ECO:0007669"/>
    <property type="project" value="TreeGrafter"/>
</dbReference>
<dbReference type="Proteomes" id="UP000035963">
    <property type="component" value="Unassembled WGS sequence"/>
</dbReference>
<evidence type="ECO:0000256" key="2">
    <source>
        <dbReference type="ARBA" id="ARBA00009025"/>
    </source>
</evidence>
<keyword evidence="10" id="KW-1185">Reference proteome</keyword>
<comment type="similarity">
    <text evidence="2">Belongs to the complex I subunit 4 family.</text>
</comment>
<feature type="transmembrane region" description="Helical" evidence="7">
    <location>
        <begin position="268"/>
        <end position="293"/>
    </location>
</feature>
<protein>
    <submittedName>
        <fullName evidence="9">NADH:ubiquinone oxidoreductase subunit M</fullName>
        <ecNumber evidence="9">1.6.5.11</ecNumber>
    </submittedName>
</protein>
<feature type="transmembrane region" description="Helical" evidence="7">
    <location>
        <begin position="370"/>
        <end position="391"/>
    </location>
</feature>
<evidence type="ECO:0000256" key="3">
    <source>
        <dbReference type="ARBA" id="ARBA00022692"/>
    </source>
</evidence>
<dbReference type="PATRIC" id="fig|908627.4.peg.3606"/>
<dbReference type="InterPro" id="IPR010227">
    <property type="entry name" value="NADH_Q_OxRdtase_chainM/4"/>
</dbReference>
<comment type="caution">
    <text evidence="9">The sequence shown here is derived from an EMBL/GenBank/DDBJ whole genome shotgun (WGS) entry which is preliminary data.</text>
</comment>
<feature type="transmembrane region" description="Helical" evidence="7">
    <location>
        <begin position="6"/>
        <end position="24"/>
    </location>
</feature>
<evidence type="ECO:0000313" key="10">
    <source>
        <dbReference type="Proteomes" id="UP000035963"/>
    </source>
</evidence>
<organism evidence="9 10">
    <name type="scientific">Caballeronia mineralivorans PML1(12)</name>
    <dbReference type="NCBI Taxonomy" id="908627"/>
    <lineage>
        <taxon>Bacteria</taxon>
        <taxon>Pseudomonadati</taxon>
        <taxon>Pseudomonadota</taxon>
        <taxon>Betaproteobacteria</taxon>
        <taxon>Burkholderiales</taxon>
        <taxon>Burkholderiaceae</taxon>
        <taxon>Caballeronia</taxon>
    </lineage>
</organism>
<evidence type="ECO:0000256" key="1">
    <source>
        <dbReference type="ARBA" id="ARBA00004127"/>
    </source>
</evidence>
<evidence type="ECO:0000256" key="4">
    <source>
        <dbReference type="ARBA" id="ARBA00022989"/>
    </source>
</evidence>
<evidence type="ECO:0000313" key="9">
    <source>
        <dbReference type="EMBL" id="KLU25183.1"/>
    </source>
</evidence>
<keyword evidence="3 6" id="KW-0812">Transmembrane</keyword>
<dbReference type="AlphaFoldDB" id="A0A0J1FYZ8"/>
<feature type="transmembrane region" description="Helical" evidence="7">
    <location>
        <begin position="403"/>
        <end position="424"/>
    </location>
</feature>
<dbReference type="Pfam" id="PF00361">
    <property type="entry name" value="Proton_antipo_M"/>
    <property type="match status" value="1"/>
</dbReference>
<dbReference type="NCBIfam" id="NF004501">
    <property type="entry name" value="PRK05846.1-5"/>
    <property type="match status" value="1"/>
</dbReference>
<name>A0A0J1FYZ8_9BURK</name>
<dbReference type="OrthoDB" id="9768329at2"/>
<evidence type="ECO:0000256" key="5">
    <source>
        <dbReference type="ARBA" id="ARBA00023136"/>
    </source>
</evidence>
<evidence type="ECO:0000256" key="7">
    <source>
        <dbReference type="SAM" id="Phobius"/>
    </source>
</evidence>
<dbReference type="InterPro" id="IPR003918">
    <property type="entry name" value="NADH_UbQ_OxRdtase"/>
</dbReference>
<feature type="transmembrane region" description="Helical" evidence="7">
    <location>
        <begin position="331"/>
        <end position="349"/>
    </location>
</feature>
<comment type="subcellular location">
    <subcellularLocation>
        <location evidence="1">Endomembrane system</location>
        <topology evidence="1">Multi-pass membrane protein</topology>
    </subcellularLocation>
    <subcellularLocation>
        <location evidence="6">Membrane</location>
        <topology evidence="6">Multi-pass membrane protein</topology>
    </subcellularLocation>
</comment>
<feature type="transmembrane region" description="Helical" evidence="7">
    <location>
        <begin position="200"/>
        <end position="221"/>
    </location>
</feature>
<dbReference type="NCBIfam" id="TIGR01972">
    <property type="entry name" value="NDH_I_M"/>
    <property type="match status" value="1"/>
</dbReference>
<reference evidence="9 10" key="1">
    <citation type="journal article" date="2015" name="Genome Announc.">
        <title>Draft Genome Sequence of Burkholderia sp. Strain PML1(12), an Ectomycorrhizosphere-Inhabiting Bacterium with Effective Mineral-Weathering Ability.</title>
        <authorList>
            <person name="Uroz S."/>
            <person name="Oger P."/>
        </authorList>
    </citation>
    <scope>NUCLEOTIDE SEQUENCE [LARGE SCALE GENOMIC DNA]</scope>
    <source>
        <strain evidence="10">PML1(12)</strain>
    </source>
</reference>
<evidence type="ECO:0000256" key="6">
    <source>
        <dbReference type="RuleBase" id="RU000320"/>
    </source>
</evidence>
<feature type="transmembrane region" description="Helical" evidence="7">
    <location>
        <begin position="242"/>
        <end position="262"/>
    </location>
</feature>
<accession>A0A0J1FYZ8</accession>
<feature type="transmembrane region" description="Helical" evidence="7">
    <location>
        <begin position="85"/>
        <end position="105"/>
    </location>
</feature>
<feature type="domain" description="NADH:quinone oxidoreductase/Mrp antiporter transmembrane" evidence="8">
    <location>
        <begin position="134"/>
        <end position="417"/>
    </location>
</feature>
<feature type="transmembrane region" description="Helical" evidence="7">
    <location>
        <begin position="112"/>
        <end position="131"/>
    </location>
</feature>
<evidence type="ECO:0000259" key="8">
    <source>
        <dbReference type="Pfam" id="PF00361"/>
    </source>
</evidence>
<keyword evidence="9" id="KW-0830">Ubiquinone</keyword>
<dbReference type="GO" id="GO:0012505">
    <property type="term" value="C:endomembrane system"/>
    <property type="evidence" value="ECO:0007669"/>
    <property type="project" value="UniProtKB-SubCell"/>
</dbReference>
<dbReference type="PANTHER" id="PTHR43507">
    <property type="entry name" value="NADH-UBIQUINONE OXIDOREDUCTASE CHAIN 4"/>
    <property type="match status" value="1"/>
</dbReference>
<proteinExistence type="inferred from homology"/>
<dbReference type="EMBL" id="AEJF01000103">
    <property type="protein sequence ID" value="KLU25183.1"/>
    <property type="molecule type" value="Genomic_DNA"/>
</dbReference>
<dbReference type="GO" id="GO:0016020">
    <property type="term" value="C:membrane"/>
    <property type="evidence" value="ECO:0007669"/>
    <property type="project" value="UniProtKB-SubCell"/>
</dbReference>
<feature type="transmembrane region" description="Helical" evidence="7">
    <location>
        <begin position="168"/>
        <end position="188"/>
    </location>
</feature>
<feature type="transmembrane region" description="Helical" evidence="7">
    <location>
        <begin position="137"/>
        <end position="156"/>
    </location>
</feature>
<feature type="transmembrane region" description="Helical" evidence="7">
    <location>
        <begin position="300"/>
        <end position="319"/>
    </location>
</feature>
<dbReference type="RefSeq" id="WP_047847691.1">
    <property type="nucleotide sequence ID" value="NZ_AEJF01000103.1"/>
</dbReference>
<gene>
    <name evidence="9" type="ORF">EOS_16145</name>
</gene>
<dbReference type="GO" id="GO:0042773">
    <property type="term" value="P:ATP synthesis coupled electron transport"/>
    <property type="evidence" value="ECO:0007669"/>
    <property type="project" value="InterPro"/>
</dbReference>
<keyword evidence="4 7" id="KW-1133">Transmembrane helix</keyword>
<keyword evidence="9" id="KW-0560">Oxidoreductase</keyword>